<feature type="compositionally biased region" description="Low complexity" evidence="1">
    <location>
        <begin position="1"/>
        <end position="24"/>
    </location>
</feature>
<gene>
    <name evidence="2" type="ORF">RM780_09265</name>
</gene>
<dbReference type="Proteomes" id="UP001183388">
    <property type="component" value="Unassembled WGS sequence"/>
</dbReference>
<dbReference type="Gene3D" id="1.20.58.480">
    <property type="match status" value="1"/>
</dbReference>
<dbReference type="RefSeq" id="WP_311630087.1">
    <property type="nucleotide sequence ID" value="NZ_JAVREN010000009.1"/>
</dbReference>
<comment type="caution">
    <text evidence="2">The sequence shown here is derived from an EMBL/GenBank/DDBJ whole genome shotgun (WGS) entry which is preliminary data.</text>
</comment>
<reference evidence="3" key="1">
    <citation type="submission" date="2023-07" db="EMBL/GenBank/DDBJ databases">
        <title>30 novel species of actinomycetes from the DSMZ collection.</title>
        <authorList>
            <person name="Nouioui I."/>
        </authorList>
    </citation>
    <scope>NUCLEOTIDE SEQUENCE [LARGE SCALE GENOMIC DNA]</scope>
    <source>
        <strain evidence="3">DSM 44917</strain>
    </source>
</reference>
<evidence type="ECO:0000256" key="1">
    <source>
        <dbReference type="SAM" id="MobiDB-lite"/>
    </source>
</evidence>
<dbReference type="InterPro" id="IPR037217">
    <property type="entry name" value="Trp/Indoleamine_2_3_dOase-like"/>
</dbReference>
<keyword evidence="3" id="KW-1185">Reference proteome</keyword>
<dbReference type="SUPFAM" id="SSF140959">
    <property type="entry name" value="Indolic compounds 2,3-dioxygenase-like"/>
    <property type="match status" value="1"/>
</dbReference>
<sequence>MTDHTTTTAATAAPTAAPAQAPAPTQAPAPVPTTTYARYLQVPALLSLRQPPAAPVPASLGEQLFVTVHQVQELWFAQLLAELTAARDLLVDGQPRLARLRLARCLVIDRTLVTSLQPLRAMSPREFHLFRARLGTASGAQSAQFREIEALSGADWARSAPPPEGLTEVERAALRRRQSEPSLWDGLLAVLAKAGYDTGSHAARLAALAGLAAGPEEPADLAELVGALLDHDAIWSEWRAAHTVLVERQIGARPGTGGTSGAAYLRAGVHRRFFPELWEAGDPGLLADAG</sequence>
<protein>
    <submittedName>
        <fullName evidence="2">Tryptophan 2,3-dioxygenase family protein</fullName>
    </submittedName>
</protein>
<name>A0ABU2L6F6_9ACTN</name>
<dbReference type="PANTHER" id="PTHR10138:SF0">
    <property type="entry name" value="TRYPTOPHAN 2,3-DIOXYGENASE"/>
    <property type="match status" value="1"/>
</dbReference>
<accession>A0ABU2L6F6</accession>
<feature type="region of interest" description="Disordered" evidence="1">
    <location>
        <begin position="1"/>
        <end position="30"/>
    </location>
</feature>
<dbReference type="Pfam" id="PF03301">
    <property type="entry name" value="Trp_dioxygenase"/>
    <property type="match status" value="2"/>
</dbReference>
<evidence type="ECO:0000313" key="3">
    <source>
        <dbReference type="Proteomes" id="UP001183388"/>
    </source>
</evidence>
<organism evidence="2 3">
    <name type="scientific">Streptomyces boetiae</name>
    <dbReference type="NCBI Taxonomy" id="3075541"/>
    <lineage>
        <taxon>Bacteria</taxon>
        <taxon>Bacillati</taxon>
        <taxon>Actinomycetota</taxon>
        <taxon>Actinomycetes</taxon>
        <taxon>Kitasatosporales</taxon>
        <taxon>Streptomycetaceae</taxon>
        <taxon>Streptomyces</taxon>
    </lineage>
</organism>
<dbReference type="InterPro" id="IPR004981">
    <property type="entry name" value="Trp_2_3_dOase"/>
</dbReference>
<dbReference type="PANTHER" id="PTHR10138">
    <property type="entry name" value="TRYPTOPHAN 2,3-DIOXYGENASE"/>
    <property type="match status" value="1"/>
</dbReference>
<dbReference type="EMBL" id="JAVREN010000009">
    <property type="protein sequence ID" value="MDT0307150.1"/>
    <property type="molecule type" value="Genomic_DNA"/>
</dbReference>
<proteinExistence type="predicted"/>
<evidence type="ECO:0000313" key="2">
    <source>
        <dbReference type="EMBL" id="MDT0307150.1"/>
    </source>
</evidence>